<keyword evidence="1 2" id="KW-0238">DNA-binding</keyword>
<dbReference type="OrthoDB" id="799930at2"/>
<keyword evidence="3" id="KW-0812">Transmembrane</keyword>
<dbReference type="PANTHER" id="PTHR35807">
    <property type="entry name" value="TRANSCRIPTIONAL REGULATOR REDD-RELATED"/>
    <property type="match status" value="1"/>
</dbReference>
<organism evidence="5 6">
    <name type="scientific">Rubrivirga marina</name>
    <dbReference type="NCBI Taxonomy" id="1196024"/>
    <lineage>
        <taxon>Bacteria</taxon>
        <taxon>Pseudomonadati</taxon>
        <taxon>Rhodothermota</taxon>
        <taxon>Rhodothermia</taxon>
        <taxon>Rhodothermales</taxon>
        <taxon>Rubricoccaceae</taxon>
        <taxon>Rubrivirga</taxon>
    </lineage>
</organism>
<dbReference type="PROSITE" id="PS51755">
    <property type="entry name" value="OMPR_PHOB"/>
    <property type="match status" value="1"/>
</dbReference>
<evidence type="ECO:0000256" key="3">
    <source>
        <dbReference type="SAM" id="Phobius"/>
    </source>
</evidence>
<dbReference type="InterPro" id="IPR036388">
    <property type="entry name" value="WH-like_DNA-bd_sf"/>
</dbReference>
<dbReference type="GO" id="GO:0003677">
    <property type="term" value="F:DNA binding"/>
    <property type="evidence" value="ECO:0007669"/>
    <property type="project" value="UniProtKB-UniRule"/>
</dbReference>
<dbReference type="GO" id="GO:0000160">
    <property type="term" value="P:phosphorelay signal transduction system"/>
    <property type="evidence" value="ECO:0007669"/>
    <property type="project" value="InterPro"/>
</dbReference>
<dbReference type="SUPFAM" id="SSF46894">
    <property type="entry name" value="C-terminal effector domain of the bipartite response regulators"/>
    <property type="match status" value="1"/>
</dbReference>
<dbReference type="InterPro" id="IPR001867">
    <property type="entry name" value="OmpR/PhoB-type_DNA-bd"/>
</dbReference>
<gene>
    <name evidence="5" type="ORF">BSZ37_03945</name>
</gene>
<reference evidence="5 6" key="1">
    <citation type="submission" date="2016-11" db="EMBL/GenBank/DDBJ databases">
        <title>Study of marine rhodopsin-containing bacteria.</title>
        <authorList>
            <person name="Yoshizawa S."/>
            <person name="Kumagai Y."/>
            <person name="Kogure K."/>
        </authorList>
    </citation>
    <scope>NUCLEOTIDE SEQUENCE [LARGE SCALE GENOMIC DNA]</scope>
    <source>
        <strain evidence="5 6">SAORIC-28</strain>
    </source>
</reference>
<protein>
    <recommendedName>
        <fullName evidence="4">OmpR/PhoB-type domain-containing protein</fullName>
    </recommendedName>
</protein>
<dbReference type="GO" id="GO:0006355">
    <property type="term" value="P:regulation of DNA-templated transcription"/>
    <property type="evidence" value="ECO:0007669"/>
    <property type="project" value="InterPro"/>
</dbReference>
<feature type="transmembrane region" description="Helical" evidence="3">
    <location>
        <begin position="122"/>
        <end position="141"/>
    </location>
</feature>
<dbReference type="Gene3D" id="1.10.10.10">
    <property type="entry name" value="Winged helix-like DNA-binding domain superfamily/Winged helix DNA-binding domain"/>
    <property type="match status" value="1"/>
</dbReference>
<name>A0A271IWP2_9BACT</name>
<dbReference type="Pfam" id="PF00486">
    <property type="entry name" value="Trans_reg_C"/>
    <property type="match status" value="1"/>
</dbReference>
<keyword evidence="6" id="KW-1185">Reference proteome</keyword>
<dbReference type="EMBL" id="MQWD01000001">
    <property type="protein sequence ID" value="PAP75646.1"/>
    <property type="molecule type" value="Genomic_DNA"/>
</dbReference>
<proteinExistence type="predicted"/>
<dbReference type="SMART" id="SM00862">
    <property type="entry name" value="Trans_reg_C"/>
    <property type="match status" value="1"/>
</dbReference>
<sequence>MPPATAFALGPWTVDPVANEVRRDGAAVRLEPKAVAVLVLLAERAGEVVTRDELMDTVWPDVVVTDASLTRCVSQLRQALGDDARGAGLIETVPKVGYRLHPPDDVAEAEPPDPGPASQRRALVLFGLAVALVLVVAPVLWRGPSAPTRVEYRVDVAGPIADARVTTTGADGTPVEEPIASFPFTRTVDFGERRSGTVEVRLRGRSAQADVRLAVTVRRGGAVLAEHTTTGSTAADSAESVFFYAAAQFGE</sequence>
<dbReference type="Proteomes" id="UP000216339">
    <property type="component" value="Unassembled WGS sequence"/>
</dbReference>
<feature type="domain" description="OmpR/PhoB-type" evidence="4">
    <location>
        <begin position="4"/>
        <end position="102"/>
    </location>
</feature>
<dbReference type="AlphaFoldDB" id="A0A271IWP2"/>
<dbReference type="InterPro" id="IPR051677">
    <property type="entry name" value="AfsR-DnrI-RedD_regulator"/>
</dbReference>
<evidence type="ECO:0000313" key="5">
    <source>
        <dbReference type="EMBL" id="PAP75646.1"/>
    </source>
</evidence>
<dbReference type="InterPro" id="IPR016032">
    <property type="entry name" value="Sig_transdc_resp-reg_C-effctor"/>
</dbReference>
<evidence type="ECO:0000256" key="2">
    <source>
        <dbReference type="PROSITE-ProRule" id="PRU01091"/>
    </source>
</evidence>
<accession>A0A271IWP2</accession>
<dbReference type="CDD" id="cd00383">
    <property type="entry name" value="trans_reg_C"/>
    <property type="match status" value="1"/>
</dbReference>
<keyword evidence="3" id="KW-1133">Transmembrane helix</keyword>
<dbReference type="PANTHER" id="PTHR35807:SF1">
    <property type="entry name" value="TRANSCRIPTIONAL REGULATOR REDD"/>
    <property type="match status" value="1"/>
</dbReference>
<keyword evidence="3" id="KW-0472">Membrane</keyword>
<evidence type="ECO:0000259" key="4">
    <source>
        <dbReference type="PROSITE" id="PS51755"/>
    </source>
</evidence>
<evidence type="ECO:0000256" key="1">
    <source>
        <dbReference type="ARBA" id="ARBA00023125"/>
    </source>
</evidence>
<feature type="DNA-binding region" description="OmpR/PhoB-type" evidence="2">
    <location>
        <begin position="4"/>
        <end position="102"/>
    </location>
</feature>
<dbReference type="RefSeq" id="WP_095509286.1">
    <property type="nucleotide sequence ID" value="NZ_MQWD01000001.1"/>
</dbReference>
<evidence type="ECO:0000313" key="6">
    <source>
        <dbReference type="Proteomes" id="UP000216339"/>
    </source>
</evidence>
<comment type="caution">
    <text evidence="5">The sequence shown here is derived from an EMBL/GenBank/DDBJ whole genome shotgun (WGS) entry which is preliminary data.</text>
</comment>